<accession>A0ABV2LV96</accession>
<evidence type="ECO:0000313" key="2">
    <source>
        <dbReference type="Proteomes" id="UP001549146"/>
    </source>
</evidence>
<sequence>MKNILTKSRFKMGFECSNKLFFSIQSDYPNSKIDDPFLEALAQGGFQVEELARAYYPQGKFFYVL</sequence>
<dbReference type="Proteomes" id="UP001549146">
    <property type="component" value="Unassembled WGS sequence"/>
</dbReference>
<gene>
    <name evidence="1" type="ORF">ABID46_002069</name>
</gene>
<reference evidence="1 2" key="1">
    <citation type="submission" date="2024-06" db="EMBL/GenBank/DDBJ databases">
        <title>Genomic Encyclopedia of Type Strains, Phase IV (KMG-IV): sequencing the most valuable type-strain genomes for metagenomic binning, comparative biology and taxonomic classification.</title>
        <authorList>
            <person name="Goeker M."/>
        </authorList>
    </citation>
    <scope>NUCLEOTIDE SEQUENCE [LARGE SCALE GENOMIC DNA]</scope>
    <source>
        <strain evidence="1 2">DSM 29388</strain>
    </source>
</reference>
<dbReference type="RefSeq" id="WP_354509808.1">
    <property type="nucleotide sequence ID" value="NZ_JBEPMO010000013.1"/>
</dbReference>
<comment type="caution">
    <text evidence="1">The sequence shown here is derived from an EMBL/GenBank/DDBJ whole genome shotgun (WGS) entry which is preliminary data.</text>
</comment>
<keyword evidence="2" id="KW-1185">Reference proteome</keyword>
<name>A0ABV2LV96_9FLAO</name>
<organism evidence="1 2">
    <name type="scientific">Moheibacter stercoris</name>
    <dbReference type="NCBI Taxonomy" id="1628251"/>
    <lineage>
        <taxon>Bacteria</taxon>
        <taxon>Pseudomonadati</taxon>
        <taxon>Bacteroidota</taxon>
        <taxon>Flavobacteriia</taxon>
        <taxon>Flavobacteriales</taxon>
        <taxon>Weeksellaceae</taxon>
        <taxon>Moheibacter</taxon>
    </lineage>
</organism>
<protein>
    <submittedName>
        <fullName evidence="1">Uncharacterized protein</fullName>
    </submittedName>
</protein>
<proteinExistence type="predicted"/>
<dbReference type="EMBL" id="JBEPMO010000013">
    <property type="protein sequence ID" value="MET3732480.1"/>
    <property type="molecule type" value="Genomic_DNA"/>
</dbReference>
<evidence type="ECO:0000313" key="1">
    <source>
        <dbReference type="EMBL" id="MET3732480.1"/>
    </source>
</evidence>